<dbReference type="InterPro" id="IPR013783">
    <property type="entry name" value="Ig-like_fold"/>
</dbReference>
<dbReference type="InterPro" id="IPR026444">
    <property type="entry name" value="Secre_tail"/>
</dbReference>
<name>J9F7E0_9ZZZZ</name>
<dbReference type="InterPro" id="IPR036116">
    <property type="entry name" value="FN3_sf"/>
</dbReference>
<comment type="caution">
    <text evidence="2">The sequence shown here is derived from an EMBL/GenBank/DDBJ whole genome shotgun (WGS) entry which is preliminary data.</text>
</comment>
<dbReference type="InterPro" id="IPR003961">
    <property type="entry name" value="FN3_dom"/>
</dbReference>
<dbReference type="SUPFAM" id="SSF49265">
    <property type="entry name" value="Fibronectin type III"/>
    <property type="match status" value="1"/>
</dbReference>
<dbReference type="Pfam" id="PF18370">
    <property type="entry name" value="RGI_lyase"/>
    <property type="match status" value="1"/>
</dbReference>
<dbReference type="Gene3D" id="2.60.40.10">
    <property type="entry name" value="Immunoglobulins"/>
    <property type="match status" value="1"/>
</dbReference>
<proteinExistence type="predicted"/>
<evidence type="ECO:0000313" key="2">
    <source>
        <dbReference type="EMBL" id="EJW90816.1"/>
    </source>
</evidence>
<dbReference type="AlphaFoldDB" id="J9F7E0"/>
<dbReference type="InterPro" id="IPR041624">
    <property type="entry name" value="RGI_lyase"/>
</dbReference>
<protein>
    <recommendedName>
        <fullName evidence="1">Rhamnogalacturonan I lyase beta-sheet domain-containing protein</fullName>
    </recommendedName>
</protein>
<dbReference type="NCBIfam" id="TIGR04183">
    <property type="entry name" value="Por_Secre_tail"/>
    <property type="match status" value="1"/>
</dbReference>
<reference evidence="2" key="1">
    <citation type="journal article" date="2012" name="PLoS ONE">
        <title>Gene sets for utilization of primary and secondary nutrition supplies in the distal gut of endangered iberian lynx.</title>
        <authorList>
            <person name="Alcaide M."/>
            <person name="Messina E."/>
            <person name="Richter M."/>
            <person name="Bargiela R."/>
            <person name="Peplies J."/>
            <person name="Huws S.A."/>
            <person name="Newbold C.J."/>
            <person name="Golyshin P.N."/>
            <person name="Simon M.A."/>
            <person name="Lopez G."/>
            <person name="Yakimov M.M."/>
            <person name="Ferrer M."/>
        </authorList>
    </citation>
    <scope>NUCLEOTIDE SEQUENCE</scope>
</reference>
<gene>
    <name evidence="2" type="ORF">EVA_21078</name>
</gene>
<dbReference type="CDD" id="cd00063">
    <property type="entry name" value="FN3"/>
    <property type="match status" value="1"/>
</dbReference>
<sequence>MRKLYTILLAAFTFGSAAAQKGNLVLTTPLNDVEYQVIAMSPNGKWACGNINDGNDRGFLWNLISGEVQELSMPGDPSYALAVSDDGTVIGNFSTTKGTPNNTPVETYGFFKGGKWHDLEIQNDANGAKVMRDGYAQAVSADGRVIAGIGNTKAANETSHFVPLVWKDGKLEIVEDSVGSVMAISNDGKVLGGWTNHPVKQNRTSVIWRMGEDGKYKKTYVDPSSPYCAGPFAYVRGFSHNGKYAVGLERVWDVEADTCFKVYEIVRESKGFQFHGVSNDGSAYGYITDDNGRAQAMILNKDEKVIVMRDYLEQQGVDLSNFPTLYMMTKMSADEKTFSFIGFDQNSLPRSIVVKLDVDTLNMAPSALRSRTLAGVNANCISWNAPLKNKQNVSGYNLYRNAVKLNKELITSCSYIDEQLAAGEYTYEVSAVYGDKESEKSLAMVTNVEALQPQQPRDVTALQSSYNDVRMFWEFPKTNMPAIRYYADDDNFASLGGGDYNMEGAITARKEELAIYKQAGYQIAEITFIPASKQKSWTVNFYTTDNQTVPFYSEVIESDKLIYGMENTYQLKQPVAIPDGKDVIMGIAVDVEGYGGFKILGMVAKKADPKYTDLIRKEGEQNFYSMYDSGQESPDGAYEYNICWAMGMNFAKADAAASNTVKQYKIFVNNEEKATCTDKKYRLENMADGTYTLGVAAEYADGTVSTANNTTIVVKGNNNIFKKVNPSVKVDEATAVVSWETPTDNDATVISYANTPLSGGVVGAEQDQFSYMAATIYGAEKLKNFDGFEITGFRFYPLSDADFTFFLKVDGQEVIDIPLDRNTGYTKNKWNTVKLEKPIRINRYSEYTLVLDCYDVTPKTAPLGMDSEICYPNMSDLFSTDDGESFRSLSLDGGKNGNWMLGLEVASSEVKELPVKGYDIQLDGKKHNEEMTKENSYTIEGLSKGPHQVMVSTHYEGLSKPKNSSKVTFIVDVTSGIESIEGTTMEIAQNTGNIEVKGAQVTSIVAYNVAGARVAASQNNTLNVAHLAAGVYVLKITADGKTVSAKINIK</sequence>
<dbReference type="SUPFAM" id="SSF50960">
    <property type="entry name" value="TolB, C-terminal domain"/>
    <property type="match status" value="1"/>
</dbReference>
<evidence type="ECO:0000259" key="1">
    <source>
        <dbReference type="Pfam" id="PF18370"/>
    </source>
</evidence>
<dbReference type="EMBL" id="AMCI01008589">
    <property type="protein sequence ID" value="EJW90816.1"/>
    <property type="molecule type" value="Genomic_DNA"/>
</dbReference>
<accession>J9F7E0</accession>
<feature type="domain" description="Rhamnogalacturonan I lyase beta-sheet" evidence="1">
    <location>
        <begin position="377"/>
        <end position="442"/>
    </location>
</feature>
<organism evidence="2">
    <name type="scientific">gut metagenome</name>
    <dbReference type="NCBI Taxonomy" id="749906"/>
    <lineage>
        <taxon>unclassified sequences</taxon>
        <taxon>metagenomes</taxon>
        <taxon>organismal metagenomes</taxon>
    </lineage>
</organism>